<dbReference type="OrthoDB" id="9771737at2"/>
<dbReference type="Gene3D" id="1.20.1250.20">
    <property type="entry name" value="MFS general substrate transporter like domains"/>
    <property type="match status" value="1"/>
</dbReference>
<reference evidence="11" key="1">
    <citation type="submission" date="2017-12" db="EMBL/GenBank/DDBJ databases">
        <title>Draft genome sequence of Telmatospirillum siberiense 26-4b1T, an acidotolerant peatland alphaproteobacterium potentially involved in sulfur cycling.</title>
        <authorList>
            <person name="Hausmann B."/>
            <person name="Pjevac P."/>
            <person name="Schreck K."/>
            <person name="Herbold C.W."/>
            <person name="Daims H."/>
            <person name="Wagner M."/>
            <person name="Pester M."/>
            <person name="Loy A."/>
        </authorList>
    </citation>
    <scope>NUCLEOTIDE SEQUENCE [LARGE SCALE GENOMIC DNA]</scope>
    <source>
        <strain evidence="11">26-4b1</strain>
    </source>
</reference>
<dbReference type="GO" id="GO:0022857">
    <property type="term" value="F:transmembrane transporter activity"/>
    <property type="evidence" value="ECO:0007669"/>
    <property type="project" value="InterPro"/>
</dbReference>
<feature type="transmembrane region" description="Helical" evidence="8">
    <location>
        <begin position="409"/>
        <end position="431"/>
    </location>
</feature>
<feature type="domain" description="Major facilitator superfamily (MFS) profile" evidence="9">
    <location>
        <begin position="23"/>
        <end position="521"/>
    </location>
</feature>
<proteinExistence type="inferred from homology"/>
<feature type="transmembrane region" description="Helical" evidence="8">
    <location>
        <begin position="63"/>
        <end position="82"/>
    </location>
</feature>
<keyword evidence="5 8" id="KW-0812">Transmembrane</keyword>
<evidence type="ECO:0000256" key="3">
    <source>
        <dbReference type="ARBA" id="ARBA00022448"/>
    </source>
</evidence>
<comment type="subcellular location">
    <subcellularLocation>
        <location evidence="1">Cell membrane</location>
        <topology evidence="1">Multi-pass membrane protein</topology>
    </subcellularLocation>
</comment>
<dbReference type="Proteomes" id="UP000233293">
    <property type="component" value="Unassembled WGS sequence"/>
</dbReference>
<feature type="transmembrane region" description="Helical" evidence="8">
    <location>
        <begin position="243"/>
        <end position="265"/>
    </location>
</feature>
<comment type="caution">
    <text evidence="10">The sequence shown here is derived from an EMBL/GenBank/DDBJ whole genome shotgun (WGS) entry which is preliminary data.</text>
</comment>
<feature type="transmembrane region" description="Helical" evidence="8">
    <location>
        <begin position="281"/>
        <end position="302"/>
    </location>
</feature>
<accession>A0A2N3PMW6</accession>
<dbReference type="CDD" id="cd17503">
    <property type="entry name" value="MFS_LmrB_MDR_like"/>
    <property type="match status" value="1"/>
</dbReference>
<feature type="transmembrane region" description="Helical" evidence="8">
    <location>
        <begin position="89"/>
        <end position="110"/>
    </location>
</feature>
<organism evidence="10 11">
    <name type="scientific">Telmatospirillum siberiense</name>
    <dbReference type="NCBI Taxonomy" id="382514"/>
    <lineage>
        <taxon>Bacteria</taxon>
        <taxon>Pseudomonadati</taxon>
        <taxon>Pseudomonadota</taxon>
        <taxon>Alphaproteobacteria</taxon>
        <taxon>Rhodospirillales</taxon>
        <taxon>Rhodospirillaceae</taxon>
        <taxon>Telmatospirillum</taxon>
    </lineage>
</organism>
<protein>
    <submittedName>
        <fullName evidence="10">EmrB/QacA family drug resistance transporter</fullName>
    </submittedName>
</protein>
<dbReference type="InterPro" id="IPR011701">
    <property type="entry name" value="MFS"/>
</dbReference>
<comment type="similarity">
    <text evidence="2">Belongs to the major facilitator superfamily. EmrB family.</text>
</comment>
<dbReference type="PANTHER" id="PTHR42718:SF9">
    <property type="entry name" value="MAJOR FACILITATOR SUPERFAMILY MULTIDRUG TRANSPORTER MFSC"/>
    <property type="match status" value="1"/>
</dbReference>
<dbReference type="InterPro" id="IPR004638">
    <property type="entry name" value="EmrB-like"/>
</dbReference>
<feature type="transmembrane region" description="Helical" evidence="8">
    <location>
        <begin position="314"/>
        <end position="339"/>
    </location>
</feature>
<feature type="transmembrane region" description="Helical" evidence="8">
    <location>
        <begin position="175"/>
        <end position="194"/>
    </location>
</feature>
<dbReference type="AlphaFoldDB" id="A0A2N3PMW6"/>
<feature type="transmembrane region" description="Helical" evidence="8">
    <location>
        <begin position="375"/>
        <end position="397"/>
    </location>
</feature>
<feature type="transmembrane region" description="Helical" evidence="8">
    <location>
        <begin position="21"/>
        <end position="43"/>
    </location>
</feature>
<keyword evidence="4" id="KW-1003">Cell membrane</keyword>
<evidence type="ECO:0000256" key="5">
    <source>
        <dbReference type="ARBA" id="ARBA00022692"/>
    </source>
</evidence>
<dbReference type="Pfam" id="PF07690">
    <property type="entry name" value="MFS_1"/>
    <property type="match status" value="1"/>
</dbReference>
<feature type="transmembrane region" description="Helical" evidence="8">
    <location>
        <begin position="346"/>
        <end position="363"/>
    </location>
</feature>
<dbReference type="InterPro" id="IPR020846">
    <property type="entry name" value="MFS_dom"/>
</dbReference>
<keyword evidence="7 8" id="KW-0472">Membrane</keyword>
<gene>
    <name evidence="10" type="ORF">CWS72_25200</name>
</gene>
<dbReference type="RefSeq" id="WP_101253423.1">
    <property type="nucleotide sequence ID" value="NZ_PIUM01000045.1"/>
</dbReference>
<evidence type="ECO:0000313" key="10">
    <source>
        <dbReference type="EMBL" id="PKU21740.1"/>
    </source>
</evidence>
<evidence type="ECO:0000256" key="1">
    <source>
        <dbReference type="ARBA" id="ARBA00004651"/>
    </source>
</evidence>
<name>A0A2N3PMW6_9PROT</name>
<keyword evidence="6 8" id="KW-1133">Transmembrane helix</keyword>
<sequence>MSGPAATDRTRTDWRPAANPWIIALAVTLPTFMEVLDTTIVNVALPHIAGSLSASSDDATWTLTSYLVANGIVLPISGWLGRVFGRRRYFLVCIGMFTLCSLLCGLASSLPELVLFRIMQGFFGGGLQPNQQSILLDTFEPAKRGTAFSITAIATIVAPILGPTMGGWITDNFSWQWVFLINVPVGILSFLAVVRLVEDPPWAKAETGKTHIDQIGLALIALGLGCLQVVLDRGEDEDWLSSPFIQVFAVAAVIGLVGAVVWLLTTSRPVVNLRALADRNFALGSLMIFGMAVVLYSSAVLIPQLAQTQLGYNATWAGLILSPGTVLTILFIPVVLRLMRKVQTRFIIAFGFLALGASLLYAATLNPQVDFTTLALMRAAQTAALAFLFVPISTIAYSSLSPHLNGDAASLYTMFRNIGGSIGISLATAYVTEHSQVHMAYLSQHLSPYDPAYAATLRRQTDALSAMGTAPVDLLSRATGHVYQMLQSQAAILAYVDAFQVAAGLALLLVPLTLLFAPIKAGGRSPQGH</sequence>
<keyword evidence="11" id="KW-1185">Reference proteome</keyword>
<dbReference type="InterPro" id="IPR036259">
    <property type="entry name" value="MFS_trans_sf"/>
</dbReference>
<evidence type="ECO:0000256" key="6">
    <source>
        <dbReference type="ARBA" id="ARBA00022989"/>
    </source>
</evidence>
<feature type="transmembrane region" description="Helical" evidence="8">
    <location>
        <begin position="215"/>
        <end position="231"/>
    </location>
</feature>
<dbReference type="GO" id="GO:0005886">
    <property type="term" value="C:plasma membrane"/>
    <property type="evidence" value="ECO:0007669"/>
    <property type="project" value="UniProtKB-SubCell"/>
</dbReference>
<dbReference type="PROSITE" id="PS50850">
    <property type="entry name" value="MFS"/>
    <property type="match status" value="1"/>
</dbReference>
<dbReference type="PANTHER" id="PTHR42718">
    <property type="entry name" value="MAJOR FACILITATOR SUPERFAMILY MULTIDRUG TRANSPORTER MFSC"/>
    <property type="match status" value="1"/>
</dbReference>
<evidence type="ECO:0000259" key="9">
    <source>
        <dbReference type="PROSITE" id="PS50850"/>
    </source>
</evidence>
<dbReference type="SUPFAM" id="SSF103473">
    <property type="entry name" value="MFS general substrate transporter"/>
    <property type="match status" value="1"/>
</dbReference>
<dbReference type="NCBIfam" id="TIGR00711">
    <property type="entry name" value="efflux_EmrB"/>
    <property type="match status" value="1"/>
</dbReference>
<evidence type="ECO:0000256" key="8">
    <source>
        <dbReference type="SAM" id="Phobius"/>
    </source>
</evidence>
<keyword evidence="3" id="KW-0813">Transport</keyword>
<evidence type="ECO:0000256" key="7">
    <source>
        <dbReference type="ARBA" id="ARBA00023136"/>
    </source>
</evidence>
<evidence type="ECO:0000256" key="2">
    <source>
        <dbReference type="ARBA" id="ARBA00008537"/>
    </source>
</evidence>
<feature type="transmembrane region" description="Helical" evidence="8">
    <location>
        <begin position="492"/>
        <end position="517"/>
    </location>
</feature>
<dbReference type="EMBL" id="PIUM01000045">
    <property type="protein sequence ID" value="PKU21740.1"/>
    <property type="molecule type" value="Genomic_DNA"/>
</dbReference>
<evidence type="ECO:0000256" key="4">
    <source>
        <dbReference type="ARBA" id="ARBA00022475"/>
    </source>
</evidence>
<evidence type="ECO:0000313" key="11">
    <source>
        <dbReference type="Proteomes" id="UP000233293"/>
    </source>
</evidence>
<dbReference type="Gene3D" id="1.20.1720.10">
    <property type="entry name" value="Multidrug resistance protein D"/>
    <property type="match status" value="1"/>
</dbReference>